<evidence type="ECO:0000313" key="4">
    <source>
        <dbReference type="EMBL" id="KGQ70561.1"/>
    </source>
</evidence>
<name>A0A0A3AMJ2_9PAST</name>
<dbReference type="GO" id="GO:0070402">
    <property type="term" value="F:NADPH binding"/>
    <property type="evidence" value="ECO:0007669"/>
    <property type="project" value="TreeGrafter"/>
</dbReference>
<proteinExistence type="predicted"/>
<dbReference type="Gene3D" id="3.40.50.720">
    <property type="entry name" value="NAD(P)-binding Rossmann-like Domain"/>
    <property type="match status" value="1"/>
</dbReference>
<dbReference type="InterPro" id="IPR020843">
    <property type="entry name" value="ER"/>
</dbReference>
<gene>
    <name evidence="4" type="ORF">OA57_05880</name>
</gene>
<dbReference type="Gene3D" id="3.90.180.10">
    <property type="entry name" value="Medium-chain alcohol dehydrogenases, catalytic domain"/>
    <property type="match status" value="1"/>
</dbReference>
<dbReference type="Pfam" id="PF00107">
    <property type="entry name" value="ADH_zinc_N"/>
    <property type="match status" value="1"/>
</dbReference>
<evidence type="ECO:0000313" key="5">
    <source>
        <dbReference type="Proteomes" id="UP000030380"/>
    </source>
</evidence>
<dbReference type="Proteomes" id="UP000030380">
    <property type="component" value="Unassembled WGS sequence"/>
</dbReference>
<dbReference type="SUPFAM" id="SSF50129">
    <property type="entry name" value="GroES-like"/>
    <property type="match status" value="1"/>
</dbReference>
<organism evidence="4 5">
    <name type="scientific">Chelonobacter oris</name>
    <dbReference type="NCBI Taxonomy" id="505317"/>
    <lineage>
        <taxon>Bacteria</taxon>
        <taxon>Pseudomonadati</taxon>
        <taxon>Pseudomonadota</taxon>
        <taxon>Gammaproteobacteria</taxon>
        <taxon>Pasteurellales</taxon>
        <taxon>Pasteurellaceae</taxon>
        <taxon>Chelonobacter</taxon>
    </lineage>
</organism>
<evidence type="ECO:0000256" key="2">
    <source>
        <dbReference type="ARBA" id="ARBA00023002"/>
    </source>
</evidence>
<dbReference type="GO" id="GO:0016651">
    <property type="term" value="F:oxidoreductase activity, acting on NAD(P)H"/>
    <property type="evidence" value="ECO:0007669"/>
    <property type="project" value="TreeGrafter"/>
</dbReference>
<dbReference type="InterPro" id="IPR013149">
    <property type="entry name" value="ADH-like_C"/>
</dbReference>
<dbReference type="PANTHER" id="PTHR48106:SF18">
    <property type="entry name" value="QUINONE OXIDOREDUCTASE PIG3"/>
    <property type="match status" value="1"/>
</dbReference>
<dbReference type="PANTHER" id="PTHR48106">
    <property type="entry name" value="QUINONE OXIDOREDUCTASE PIG3-RELATED"/>
    <property type="match status" value="1"/>
</dbReference>
<accession>A0A0A3AMJ2</accession>
<sequence>MKAIVLERPCTAEALSVSEIPRPVAQAGWVVIKIKAFGINRAEIITRNGFSPTVRLPRVIGIECVGEVVDGGGSQWQIGARVCSLMGGLGREFNGSYAEYTCVPAAQVYPVPDGIDWISLAAMPELYYTAYGSLFSALKLVSEDRLLVRGATSAVGLAAIQLAKSIGCEVWATTRKTEKITLLQQAGADRVLIDDNQLAAQISGDKVSKVLELIGAASIKDSLQCLRTEGVLCMTGILGGWILTDFEPLEALPNGVYFTAFNSTSIDSDLIDSMFRHLKQYRIRPPISHVLPLSAIGWAHHLLDNDTANGKIVMVADESLLEQ</sequence>
<dbReference type="OrthoDB" id="9785812at2"/>
<dbReference type="SMART" id="SM00829">
    <property type="entry name" value="PKS_ER"/>
    <property type="match status" value="1"/>
</dbReference>
<reference evidence="4 5" key="1">
    <citation type="submission" date="2014-11" db="EMBL/GenBank/DDBJ databases">
        <title>Draft genome sequence of Chelonobacter oris 1662T, associated with respiratory disease in Hermann's Tortoises.</title>
        <authorList>
            <person name="Kudirkiene E."/>
            <person name="Hansen M.J."/>
            <person name="Bojesen A.M."/>
        </authorList>
    </citation>
    <scope>NUCLEOTIDE SEQUENCE [LARGE SCALE GENOMIC DNA]</scope>
    <source>
        <strain evidence="4 5">1662</strain>
    </source>
</reference>
<dbReference type="EMBL" id="JSUM01000010">
    <property type="protein sequence ID" value="KGQ70561.1"/>
    <property type="molecule type" value="Genomic_DNA"/>
</dbReference>
<keyword evidence="5" id="KW-1185">Reference proteome</keyword>
<dbReference type="InterPro" id="IPR036291">
    <property type="entry name" value="NAD(P)-bd_dom_sf"/>
</dbReference>
<dbReference type="SUPFAM" id="SSF51735">
    <property type="entry name" value="NAD(P)-binding Rossmann-fold domains"/>
    <property type="match status" value="1"/>
</dbReference>
<dbReference type="AlphaFoldDB" id="A0A0A3AMJ2"/>
<dbReference type="InterPro" id="IPR013154">
    <property type="entry name" value="ADH-like_N"/>
</dbReference>
<keyword evidence="2" id="KW-0560">Oxidoreductase</keyword>
<evidence type="ECO:0000256" key="1">
    <source>
        <dbReference type="ARBA" id="ARBA00022857"/>
    </source>
</evidence>
<dbReference type="Pfam" id="PF08240">
    <property type="entry name" value="ADH_N"/>
    <property type="match status" value="1"/>
</dbReference>
<evidence type="ECO:0000259" key="3">
    <source>
        <dbReference type="SMART" id="SM00829"/>
    </source>
</evidence>
<dbReference type="STRING" id="505317.OA57_05880"/>
<dbReference type="InterPro" id="IPR011032">
    <property type="entry name" value="GroES-like_sf"/>
</dbReference>
<keyword evidence="1" id="KW-0521">NADP</keyword>
<protein>
    <recommendedName>
        <fullName evidence="3">Enoyl reductase (ER) domain-containing protein</fullName>
    </recommendedName>
</protein>
<comment type="caution">
    <text evidence="4">The sequence shown here is derived from an EMBL/GenBank/DDBJ whole genome shotgun (WGS) entry which is preliminary data.</text>
</comment>
<feature type="domain" description="Enoyl reductase (ER)" evidence="3">
    <location>
        <begin position="11"/>
        <end position="314"/>
    </location>
</feature>